<dbReference type="Pfam" id="PF12698">
    <property type="entry name" value="ABC2_membrane_3"/>
    <property type="match status" value="1"/>
</dbReference>
<comment type="caution">
    <text evidence="9">The sequence shown here is derived from an EMBL/GenBank/DDBJ whole genome shotgun (WGS) entry which is preliminary data.</text>
</comment>
<comment type="subcellular location">
    <subcellularLocation>
        <location evidence="1">Membrane</location>
        <topology evidence="1">Multi-pass membrane protein</topology>
    </subcellularLocation>
</comment>
<feature type="region of interest" description="Disordered" evidence="5">
    <location>
        <begin position="627"/>
        <end position="673"/>
    </location>
</feature>
<keyword evidence="10" id="KW-1185">Reference proteome</keyword>
<dbReference type="Gene3D" id="1.10.287.950">
    <property type="entry name" value="Methyl-accepting chemotaxis protein"/>
    <property type="match status" value="1"/>
</dbReference>
<feature type="transmembrane region" description="Helical" evidence="6">
    <location>
        <begin position="510"/>
        <end position="531"/>
    </location>
</feature>
<dbReference type="NCBIfam" id="TIGR03061">
    <property type="entry name" value="pip_yhgE_Nterm"/>
    <property type="match status" value="1"/>
</dbReference>
<keyword evidence="3 6" id="KW-1133">Transmembrane helix</keyword>
<feature type="transmembrane region" description="Helical" evidence="6">
    <location>
        <begin position="543"/>
        <end position="562"/>
    </location>
</feature>
<dbReference type="EMBL" id="JBHSFO010000003">
    <property type="protein sequence ID" value="MFC4603467.1"/>
    <property type="molecule type" value="Genomic_DNA"/>
</dbReference>
<evidence type="ECO:0000313" key="9">
    <source>
        <dbReference type="EMBL" id="MFC4603467.1"/>
    </source>
</evidence>
<evidence type="ECO:0000259" key="8">
    <source>
        <dbReference type="Pfam" id="PF12698"/>
    </source>
</evidence>
<dbReference type="InterPro" id="IPR013525">
    <property type="entry name" value="ABC2_TM"/>
</dbReference>
<keyword evidence="2 6" id="KW-0812">Transmembrane</keyword>
<dbReference type="SUPFAM" id="SSF58104">
    <property type="entry name" value="Methyl-accepting chemotaxis protein (MCP) signaling domain"/>
    <property type="match status" value="1"/>
</dbReference>
<evidence type="ECO:0000256" key="1">
    <source>
        <dbReference type="ARBA" id="ARBA00004141"/>
    </source>
</evidence>
<dbReference type="Proteomes" id="UP001595914">
    <property type="component" value="Unassembled WGS sequence"/>
</dbReference>
<accession>A0ABV9FP94</accession>
<feature type="domain" description="ABC-2 type transporter transmembrane" evidence="8">
    <location>
        <begin position="27"/>
        <end position="163"/>
    </location>
</feature>
<gene>
    <name evidence="9" type="ORF">ACFO6S_07205</name>
</gene>
<organism evidence="9 10">
    <name type="scientific">Rhodococcus kronopolitis</name>
    <dbReference type="NCBI Taxonomy" id="1460226"/>
    <lineage>
        <taxon>Bacteria</taxon>
        <taxon>Bacillati</taxon>
        <taxon>Actinomycetota</taxon>
        <taxon>Actinomycetes</taxon>
        <taxon>Mycobacteriales</taxon>
        <taxon>Nocardiaceae</taxon>
        <taxon>Rhodococcus</taxon>
    </lineage>
</organism>
<evidence type="ECO:0000256" key="2">
    <source>
        <dbReference type="ARBA" id="ARBA00022692"/>
    </source>
</evidence>
<proteinExistence type="predicted"/>
<dbReference type="NCBIfam" id="TIGR03057">
    <property type="entry name" value="xxxLxxG_by_4"/>
    <property type="match status" value="5"/>
</dbReference>
<feature type="transmembrane region" description="Helical" evidence="6">
    <location>
        <begin position="597"/>
        <end position="618"/>
    </location>
</feature>
<evidence type="ECO:0000259" key="7">
    <source>
        <dbReference type="Pfam" id="PF01061"/>
    </source>
</evidence>
<reference evidence="10" key="1">
    <citation type="journal article" date="2019" name="Int. J. Syst. Evol. Microbiol.">
        <title>The Global Catalogue of Microorganisms (GCM) 10K type strain sequencing project: providing services to taxonomists for standard genome sequencing and annotation.</title>
        <authorList>
            <consortium name="The Broad Institute Genomics Platform"/>
            <consortium name="The Broad Institute Genome Sequencing Center for Infectious Disease"/>
            <person name="Wu L."/>
            <person name="Ma J."/>
        </authorList>
    </citation>
    <scope>NUCLEOTIDE SEQUENCE [LARGE SCALE GENOMIC DNA]</scope>
    <source>
        <strain evidence="10">CCUG 54520</strain>
    </source>
</reference>
<dbReference type="InterPro" id="IPR017500">
    <property type="entry name" value="Phage_infect_YhgE_N"/>
</dbReference>
<dbReference type="PANTHER" id="PTHR43077">
    <property type="entry name" value="TRANSPORT PERMEASE YVFS-RELATED"/>
    <property type="match status" value="1"/>
</dbReference>
<keyword evidence="4 6" id="KW-0472">Membrane</keyword>
<protein>
    <submittedName>
        <fullName evidence="9">YhgE/Pip family protein</fullName>
    </submittedName>
</protein>
<feature type="transmembrane region" description="Helical" evidence="6">
    <location>
        <begin position="486"/>
        <end position="504"/>
    </location>
</feature>
<feature type="domain" description="ABC-2 type transporter transmembrane" evidence="7">
    <location>
        <begin position="487"/>
        <end position="588"/>
    </location>
</feature>
<evidence type="ECO:0000313" key="10">
    <source>
        <dbReference type="Proteomes" id="UP001595914"/>
    </source>
</evidence>
<feature type="transmembrane region" description="Helical" evidence="6">
    <location>
        <begin position="22"/>
        <end position="43"/>
    </location>
</feature>
<evidence type="ECO:0000256" key="3">
    <source>
        <dbReference type="ARBA" id="ARBA00022989"/>
    </source>
</evidence>
<dbReference type="InterPro" id="IPR023908">
    <property type="entry name" value="xxxLxxG_rpt"/>
</dbReference>
<dbReference type="PANTHER" id="PTHR43077:SF5">
    <property type="entry name" value="PHAGE INFECTION PROTEIN"/>
    <property type="match status" value="1"/>
</dbReference>
<evidence type="ECO:0000256" key="4">
    <source>
        <dbReference type="ARBA" id="ARBA00023136"/>
    </source>
</evidence>
<dbReference type="Pfam" id="PF01061">
    <property type="entry name" value="ABC2_membrane"/>
    <property type="match status" value="1"/>
</dbReference>
<sequence>MEPGAAAVETGAAPRRMHLTRLALAALVIAPLALLGFYMWALWDPGDTVNRLPVAIVNSDAGADLDGTRLDAGAEVESALLDGGDVNWQAVSLEEAKAGVEDGRYYFSVVIPEDFSADIASAASGNGSKATLDVVYNDHNSLVAGPVGESVMAQVRSAISESIGEQSVDQVLVGLGDVGKGLDEAAAGARQLSDGTGEALDGVTQLSDGSVELSNGLHEAYAGSGELADGTGQLAAGAGEASAGSAELADGMSQLVAGTDQLGAGATQISEVIDTVVTPLLDAALAAGLPTGEEDIAGQLQQLRDGAKQLAHELSDPNAEYRGGLESAAAGSKELNTGLGELAAGANELNAGAQELNSGLGQLDAGGTELSAGLGQLKDGVGQLDAGSAQLAAGLADGAKQVPHFTPDERAKTAGLMSAPVAVAEDNLFVAAGFGPGAVPVVMSVLMFLVGILTWFVARPRGGRRPAEDEDESVVRGGLRRYRMPAAVTLVAALVLSVVSLTVAKADPPSVLALVAVMIVIGAAAVALGRVFTVVLGAVNGTFVALGALMIQIFAFGGVYPIEQMPAPIRLLHDLMPLTYARNALRMVLAGYYGPRFWLAVAVLLGVVVASVAFTIWWRRRLRSEDVAPGDGAPSDFTPGGASDEYANQDEVYPGESGGRDGETEVIYPVPVR</sequence>
<dbReference type="InterPro" id="IPR051328">
    <property type="entry name" value="T7SS_ABC-Transporter"/>
</dbReference>
<dbReference type="RefSeq" id="WP_378415479.1">
    <property type="nucleotide sequence ID" value="NZ_JBHSFO010000003.1"/>
</dbReference>
<feature type="transmembrane region" description="Helical" evidence="6">
    <location>
        <begin position="437"/>
        <end position="458"/>
    </location>
</feature>
<name>A0ABV9FP94_9NOCA</name>
<evidence type="ECO:0000256" key="6">
    <source>
        <dbReference type="SAM" id="Phobius"/>
    </source>
</evidence>
<dbReference type="Gene3D" id="3.40.1710.10">
    <property type="entry name" value="abc type-2 transporter like domain"/>
    <property type="match status" value="1"/>
</dbReference>
<evidence type="ECO:0000256" key="5">
    <source>
        <dbReference type="SAM" id="MobiDB-lite"/>
    </source>
</evidence>